<dbReference type="PANTHER" id="PTHR12049:SF7">
    <property type="entry name" value="PROTEIN ARGININE METHYLTRANSFERASE NDUFAF7, MITOCHONDRIAL"/>
    <property type="match status" value="1"/>
</dbReference>
<dbReference type="InterPro" id="IPR038375">
    <property type="entry name" value="NDUFAF7_sf"/>
</dbReference>
<evidence type="ECO:0000256" key="2">
    <source>
        <dbReference type="ARBA" id="ARBA00022679"/>
    </source>
</evidence>
<feature type="transmembrane region" description="Helical" evidence="3">
    <location>
        <begin position="32"/>
        <end position="54"/>
    </location>
</feature>
<keyword evidence="1" id="KW-0489">Methyltransferase</keyword>
<gene>
    <name evidence="4" type="ORF">HAL07_10660</name>
</gene>
<dbReference type="Gene3D" id="3.40.50.12710">
    <property type="match status" value="1"/>
</dbReference>
<dbReference type="PANTHER" id="PTHR12049">
    <property type="entry name" value="PROTEIN ARGININE METHYLTRANSFERASE NDUFAF7, MITOCHONDRIAL"/>
    <property type="match status" value="1"/>
</dbReference>
<sequence length="334" mass="36898">MDWHSFAPFMHAWLYGKGGYYRRAHIGTKGDFYTSVGASGFLGGTLAFYLLHLLESGELALPLSVVEIGAGSGRLMADLVRFLKDLSVGVLEGVRFVCVEPLNELATLQKARLGKEGINLEHVKNIGGLKGLQNAFLYCNELWDSFACELVQGGQILSVQNFRPVWRGLEDGELKRLEGFYPTGGCVPFAWEAFVAHLCQSLKGASWRLVSFDYGQYGFESNASLSLRGYRAHKVLGLEEILSDLKGLYQQIDLTYDIDFALLEHLFKAQGAHSVFYGTQCATLLEMGFATLLDLFAESVPYPIYQKEAFKAHALISPEGLGERFKGLIVGRGA</sequence>
<dbReference type="InterPro" id="IPR029063">
    <property type="entry name" value="SAM-dependent_MTases_sf"/>
</dbReference>
<keyword evidence="2" id="KW-0808">Transferase</keyword>
<keyword evidence="3" id="KW-1133">Transmembrane helix</keyword>
<dbReference type="Proteomes" id="UP000043437">
    <property type="component" value="Unassembled WGS sequence"/>
</dbReference>
<proteinExistence type="predicted"/>
<evidence type="ECO:0000313" key="4">
    <source>
        <dbReference type="EMBL" id="CRF52601.1"/>
    </source>
</evidence>
<dbReference type="GeneID" id="82132021"/>
<dbReference type="EMBL" id="CDMG01000008">
    <property type="protein sequence ID" value="CRF52601.1"/>
    <property type="molecule type" value="Genomic_DNA"/>
</dbReference>
<dbReference type="Pfam" id="PF02636">
    <property type="entry name" value="Methyltransf_28"/>
    <property type="match status" value="1"/>
</dbReference>
<keyword evidence="3" id="KW-0472">Membrane</keyword>
<name>A0A0K2XZS6_9HELI</name>
<dbReference type="GO" id="GO:0035243">
    <property type="term" value="F:protein-arginine omega-N symmetric methyltransferase activity"/>
    <property type="evidence" value="ECO:0007669"/>
    <property type="project" value="TreeGrafter"/>
</dbReference>
<protein>
    <submittedName>
        <fullName evidence="4">COG1565: Uncharacterized conserved protein</fullName>
    </submittedName>
</protein>
<organism evidence="4 5">
    <name type="scientific">Helicobacter ailurogastricus</name>
    <dbReference type="NCBI Taxonomy" id="1578720"/>
    <lineage>
        <taxon>Bacteria</taxon>
        <taxon>Pseudomonadati</taxon>
        <taxon>Campylobacterota</taxon>
        <taxon>Epsilonproteobacteria</taxon>
        <taxon>Campylobacterales</taxon>
        <taxon>Helicobacteraceae</taxon>
        <taxon>Helicobacter</taxon>
    </lineage>
</organism>
<dbReference type="AlphaFoldDB" id="A0A0K2XZS6"/>
<evidence type="ECO:0000313" key="5">
    <source>
        <dbReference type="Proteomes" id="UP000043437"/>
    </source>
</evidence>
<evidence type="ECO:0000256" key="3">
    <source>
        <dbReference type="SAM" id="Phobius"/>
    </source>
</evidence>
<dbReference type="InterPro" id="IPR003788">
    <property type="entry name" value="NDUFAF7"/>
</dbReference>
<dbReference type="GO" id="GO:0032259">
    <property type="term" value="P:methylation"/>
    <property type="evidence" value="ECO:0007669"/>
    <property type="project" value="UniProtKB-KW"/>
</dbReference>
<dbReference type="RefSeq" id="WP_238374492.1">
    <property type="nucleotide sequence ID" value="NZ_CDMG01000008.1"/>
</dbReference>
<dbReference type="SUPFAM" id="SSF53335">
    <property type="entry name" value="S-adenosyl-L-methionine-dependent methyltransferases"/>
    <property type="match status" value="1"/>
</dbReference>
<accession>A0A0K2XZS6</accession>
<evidence type="ECO:0000256" key="1">
    <source>
        <dbReference type="ARBA" id="ARBA00022603"/>
    </source>
</evidence>
<keyword evidence="3" id="KW-0812">Transmembrane</keyword>
<reference evidence="5" key="1">
    <citation type="submission" date="2014-12" db="EMBL/GenBank/DDBJ databases">
        <authorList>
            <person name="Jaenicke S."/>
        </authorList>
    </citation>
    <scope>NUCLEOTIDE SEQUENCE [LARGE SCALE GENOMIC DNA]</scope>
</reference>